<name>D1AG33_SEBTE</name>
<dbReference type="Pfam" id="PF13411">
    <property type="entry name" value="MerR_1"/>
    <property type="match status" value="1"/>
</dbReference>
<dbReference type="KEGG" id="str:Sterm_3825"/>
<dbReference type="InterPro" id="IPR047057">
    <property type="entry name" value="MerR_fam"/>
</dbReference>
<keyword evidence="2" id="KW-0175">Coiled coil</keyword>
<dbReference type="STRING" id="526218.Sterm_3825"/>
<reference evidence="4 5" key="2">
    <citation type="journal article" date="2010" name="Stand. Genomic Sci.">
        <title>Complete genome sequence of Sebaldella termitidis type strain (NCTC 11300).</title>
        <authorList>
            <person name="Harmon-Smith M."/>
            <person name="Celia L."/>
            <person name="Chertkov O."/>
            <person name="Lapidus A."/>
            <person name="Copeland A."/>
            <person name="Glavina Del Rio T."/>
            <person name="Nolan M."/>
            <person name="Lucas S."/>
            <person name="Tice H."/>
            <person name="Cheng J.F."/>
            <person name="Han C."/>
            <person name="Detter J.C."/>
            <person name="Bruce D."/>
            <person name="Goodwin L."/>
            <person name="Pitluck S."/>
            <person name="Pati A."/>
            <person name="Liolios K."/>
            <person name="Ivanova N."/>
            <person name="Mavromatis K."/>
            <person name="Mikhailova N."/>
            <person name="Chen A."/>
            <person name="Palaniappan K."/>
            <person name="Land M."/>
            <person name="Hauser L."/>
            <person name="Chang Y.J."/>
            <person name="Jeffries C.D."/>
            <person name="Brettin T."/>
            <person name="Goker M."/>
            <person name="Beck B."/>
            <person name="Bristow J."/>
            <person name="Eisen J.A."/>
            <person name="Markowitz V."/>
            <person name="Hugenholtz P."/>
            <person name="Kyrpides N.C."/>
            <person name="Klenk H.P."/>
            <person name="Chen F."/>
        </authorList>
    </citation>
    <scope>NUCLEOTIDE SEQUENCE [LARGE SCALE GENOMIC DNA]</scope>
    <source>
        <strain evidence="5">ATCC 33386 / NCTC 11300</strain>
    </source>
</reference>
<evidence type="ECO:0000256" key="2">
    <source>
        <dbReference type="SAM" id="Coils"/>
    </source>
</evidence>
<keyword evidence="5" id="KW-1185">Reference proteome</keyword>
<dbReference type="PANTHER" id="PTHR30204">
    <property type="entry name" value="REDOX-CYCLING DRUG-SENSING TRANSCRIPTIONAL ACTIVATOR SOXR"/>
    <property type="match status" value="1"/>
</dbReference>
<dbReference type="PROSITE" id="PS50937">
    <property type="entry name" value="HTH_MERR_2"/>
    <property type="match status" value="1"/>
</dbReference>
<evidence type="ECO:0000259" key="3">
    <source>
        <dbReference type="PROSITE" id="PS50937"/>
    </source>
</evidence>
<evidence type="ECO:0000313" key="5">
    <source>
        <dbReference type="Proteomes" id="UP000000845"/>
    </source>
</evidence>
<dbReference type="GO" id="GO:0003677">
    <property type="term" value="F:DNA binding"/>
    <property type="evidence" value="ECO:0007669"/>
    <property type="project" value="UniProtKB-KW"/>
</dbReference>
<dbReference type="AlphaFoldDB" id="D1AG33"/>
<dbReference type="InterPro" id="IPR011256">
    <property type="entry name" value="Reg_factor_effector_dom_sf"/>
</dbReference>
<dbReference type="InterPro" id="IPR009061">
    <property type="entry name" value="DNA-bd_dom_put_sf"/>
</dbReference>
<dbReference type="GO" id="GO:0003700">
    <property type="term" value="F:DNA-binding transcription factor activity"/>
    <property type="evidence" value="ECO:0007669"/>
    <property type="project" value="InterPro"/>
</dbReference>
<dbReference type="Gene3D" id="3.20.80.10">
    <property type="entry name" value="Regulatory factor, effector binding domain"/>
    <property type="match status" value="1"/>
</dbReference>
<dbReference type="SUPFAM" id="SSF46955">
    <property type="entry name" value="Putative DNA-binding domain"/>
    <property type="match status" value="1"/>
</dbReference>
<feature type="domain" description="HTH merR-type" evidence="3">
    <location>
        <begin position="1"/>
        <end position="71"/>
    </location>
</feature>
<keyword evidence="1" id="KW-0238">DNA-binding</keyword>
<dbReference type="SUPFAM" id="SSF55136">
    <property type="entry name" value="Probable bacterial effector-binding domain"/>
    <property type="match status" value="1"/>
</dbReference>
<dbReference type="EMBL" id="CP001739">
    <property type="protein sequence ID" value="ACZ10659.1"/>
    <property type="molecule type" value="Genomic_DNA"/>
</dbReference>
<reference evidence="5" key="1">
    <citation type="submission" date="2009-09" db="EMBL/GenBank/DDBJ databases">
        <title>The complete chromosome of Sebaldella termitidis ATCC 33386.</title>
        <authorList>
            <consortium name="US DOE Joint Genome Institute (JGI-PGF)"/>
            <person name="Lucas S."/>
            <person name="Copeland A."/>
            <person name="Lapidus A."/>
            <person name="Glavina del Rio T."/>
            <person name="Dalin E."/>
            <person name="Tice H."/>
            <person name="Bruce D."/>
            <person name="Goodwin L."/>
            <person name="Pitluck S."/>
            <person name="Kyrpides N."/>
            <person name="Mavromatis K."/>
            <person name="Ivanova N."/>
            <person name="Mikhailova N."/>
            <person name="Sims D."/>
            <person name="Meincke L."/>
            <person name="Brettin T."/>
            <person name="Detter J.C."/>
            <person name="Han C."/>
            <person name="Larimer F."/>
            <person name="Land M."/>
            <person name="Hauser L."/>
            <person name="Markowitz V."/>
            <person name="Cheng J.F."/>
            <person name="Hugenholtz P."/>
            <person name="Woyke T."/>
            <person name="Wu D."/>
            <person name="Eisen J.A."/>
        </authorList>
    </citation>
    <scope>NUCLEOTIDE SEQUENCE [LARGE SCALE GENOMIC DNA]</scope>
    <source>
        <strain evidence="5">ATCC 33386 / NCTC 11300</strain>
    </source>
</reference>
<dbReference type="Proteomes" id="UP000000845">
    <property type="component" value="Chromosome"/>
</dbReference>
<sequence length="280" mass="32877">MFKTGTFSKMCGLSADTLHHYEKMKILIPEYTDNDTRYRYYSAEQLLTVNKISALKDAGFSLKEIAGILNNKKDHHSLTDLLEEKALSLEKTLEQETERLKRLYTNIFLIKNGGVPLMNEITIKKTESVLAASLRRRFHKDFFDEELEEMWSKVNASIEKHKIKKSVPCLMIYHTGWWNFADDEKEDERYLDVEISEPVLKKFESDDEIRVYKLPAEEKMACVVHQGSFETIGNTFEVFFKWIRENKYVINGPLREIYHKGDWATDNPDEYITELQVPVK</sequence>
<organism evidence="4 5">
    <name type="scientific">Sebaldella termitidis (strain ATCC 33386 / NCTC 11300)</name>
    <dbReference type="NCBI Taxonomy" id="526218"/>
    <lineage>
        <taxon>Bacteria</taxon>
        <taxon>Fusobacteriati</taxon>
        <taxon>Fusobacteriota</taxon>
        <taxon>Fusobacteriia</taxon>
        <taxon>Fusobacteriales</taxon>
        <taxon>Leptotrichiaceae</taxon>
        <taxon>Sebaldella</taxon>
    </lineage>
</organism>
<dbReference type="eggNOG" id="COG0789">
    <property type="taxonomic scope" value="Bacteria"/>
</dbReference>
<dbReference type="Gene3D" id="1.10.1660.10">
    <property type="match status" value="1"/>
</dbReference>
<accession>D1AG33</accession>
<dbReference type="SMART" id="SM00422">
    <property type="entry name" value="HTH_MERR"/>
    <property type="match status" value="1"/>
</dbReference>
<dbReference type="SMART" id="SM00871">
    <property type="entry name" value="AraC_E_bind"/>
    <property type="match status" value="1"/>
</dbReference>
<dbReference type="RefSeq" id="WP_012863239.1">
    <property type="nucleotide sequence ID" value="NC_013517.1"/>
</dbReference>
<dbReference type="InterPro" id="IPR010499">
    <property type="entry name" value="AraC_E-bd"/>
</dbReference>
<protein>
    <submittedName>
        <fullName evidence="4">Transcriptional activator ligand binding domain protein</fullName>
    </submittedName>
</protein>
<proteinExistence type="predicted"/>
<evidence type="ECO:0000256" key="1">
    <source>
        <dbReference type="ARBA" id="ARBA00023125"/>
    </source>
</evidence>
<dbReference type="HOGENOM" id="CLU_065103_2_2_0"/>
<feature type="coiled-coil region" evidence="2">
    <location>
        <begin position="79"/>
        <end position="106"/>
    </location>
</feature>
<evidence type="ECO:0000313" key="4">
    <source>
        <dbReference type="EMBL" id="ACZ10659.1"/>
    </source>
</evidence>
<dbReference type="InterPro" id="IPR029442">
    <property type="entry name" value="GyrI-like"/>
</dbReference>
<dbReference type="Pfam" id="PF06445">
    <property type="entry name" value="GyrI-like"/>
    <property type="match status" value="1"/>
</dbReference>
<dbReference type="eggNOG" id="COG4978">
    <property type="taxonomic scope" value="Bacteria"/>
</dbReference>
<dbReference type="PANTHER" id="PTHR30204:SF97">
    <property type="entry name" value="MERR FAMILY REGULATORY PROTEIN"/>
    <property type="match status" value="1"/>
</dbReference>
<gene>
    <name evidence="4" type="ordered locus">Sterm_3825</name>
</gene>
<dbReference type="InterPro" id="IPR000551">
    <property type="entry name" value="MerR-type_HTH_dom"/>
</dbReference>